<comment type="caution">
    <text evidence="3">The sequence shown here is derived from an EMBL/GenBank/DDBJ whole genome shotgun (WGS) entry which is preliminary data.</text>
</comment>
<dbReference type="EMBL" id="JNVC02000001">
    <property type="protein sequence ID" value="KEZ53593.1"/>
    <property type="molecule type" value="Genomic_DNA"/>
</dbReference>
<name>A0A084H1Y1_METID</name>
<dbReference type="STRING" id="246786.GS18_0200970"/>
<sequence length="450" mass="48485">MMKIRKLLAPALGLSLLVPAFGTTVQAEEMKPTVNTPAAQLRADLDYLLSEHFVLAVTAMTKSYDGAKDAEAANKALDQNAADMTPAIASVYGEEGAAEFERIFREHNNYTADLVNAAKGNDENARAEAEKEVAAFVEEFSTFLGTATEGKLPKEAAEEAVKVHEAQVLEVFDNYVEGDYKEANETFREGYKHMYVISDALAGAITTQMPEKFENTKSDTPAADLRSALNSLAAEHFALAATGMQKGFDQTEDYDFVSWSEDANTADFKAAIGSVYGEEGAAQFEKVWQGNHINAQAEIVAATLEGDDTKISEAKAKLDQFAMDFGTFLGGATAENLPAKDAQAAIKQHEALVTQTFDQYVAGDYDAAYQSFREGYKFMFGVGQNLGNAIVTQMPDKFEASAMPGDMPKTGMGGTSESLPVSAMTFAGLGSLLALTAVVLFRRKAANQQQ</sequence>
<reference evidence="3 4" key="1">
    <citation type="journal article" date="2005" name="Int. J. Syst. Evol. Microbiol.">
        <title>Bacillus cibi sp. nov., isolated from jeotgal, a traditional Korean fermented seafood.</title>
        <authorList>
            <person name="Yoon J.H."/>
            <person name="Lee C.H."/>
            <person name="Oh T.K."/>
        </authorList>
    </citation>
    <scope>NUCLEOTIDE SEQUENCE [LARGE SCALE GENOMIC DNA]</scope>
    <source>
        <strain evidence="3 4">DSM 16189</strain>
    </source>
</reference>
<keyword evidence="4" id="KW-1185">Reference proteome</keyword>
<keyword evidence="2" id="KW-0732">Signal</keyword>
<gene>
    <name evidence="3" type="ORF">GS18_0200970</name>
</gene>
<proteinExistence type="predicted"/>
<evidence type="ECO:0000313" key="4">
    <source>
        <dbReference type="Proteomes" id="UP000028549"/>
    </source>
</evidence>
<feature type="signal peptide" evidence="2">
    <location>
        <begin position="1"/>
        <end position="27"/>
    </location>
</feature>
<organism evidence="3 4">
    <name type="scientific">Metabacillus indicus</name>
    <name type="common">Bacillus indicus</name>
    <dbReference type="NCBI Taxonomy" id="246786"/>
    <lineage>
        <taxon>Bacteria</taxon>
        <taxon>Bacillati</taxon>
        <taxon>Bacillota</taxon>
        <taxon>Bacilli</taxon>
        <taxon>Bacillales</taxon>
        <taxon>Bacillaceae</taxon>
        <taxon>Metabacillus</taxon>
    </lineage>
</organism>
<keyword evidence="1" id="KW-0812">Transmembrane</keyword>
<keyword evidence="1" id="KW-1133">Transmembrane helix</keyword>
<evidence type="ECO:0000256" key="1">
    <source>
        <dbReference type="SAM" id="Phobius"/>
    </source>
</evidence>
<evidence type="ECO:0000256" key="2">
    <source>
        <dbReference type="SAM" id="SignalP"/>
    </source>
</evidence>
<feature type="chain" id="PRO_5001776190" evidence="2">
    <location>
        <begin position="28"/>
        <end position="450"/>
    </location>
</feature>
<dbReference type="AlphaFoldDB" id="A0A084H1Y1"/>
<protein>
    <submittedName>
        <fullName evidence="3">Copper amine oxidase</fullName>
    </submittedName>
</protein>
<keyword evidence="1" id="KW-0472">Membrane</keyword>
<accession>A0A084H1Y1</accession>
<feature type="transmembrane region" description="Helical" evidence="1">
    <location>
        <begin position="419"/>
        <end position="441"/>
    </location>
</feature>
<dbReference type="OrthoDB" id="2657432at2"/>
<evidence type="ECO:0000313" key="3">
    <source>
        <dbReference type="EMBL" id="KEZ53593.1"/>
    </source>
</evidence>
<dbReference type="Proteomes" id="UP000028549">
    <property type="component" value="Unassembled WGS sequence"/>
</dbReference>